<name>H0GVC8_SACCK</name>
<dbReference type="Proteomes" id="UP000009009">
    <property type="component" value="Unassembled WGS sequence"/>
</dbReference>
<dbReference type="InterPro" id="IPR011701">
    <property type="entry name" value="MFS"/>
</dbReference>
<comment type="similarity">
    <text evidence="2">Belongs to the major facilitator superfamily.</text>
</comment>
<feature type="transmembrane region" description="Helical" evidence="7">
    <location>
        <begin position="231"/>
        <end position="251"/>
    </location>
</feature>
<evidence type="ECO:0000256" key="6">
    <source>
        <dbReference type="SAM" id="MobiDB-lite"/>
    </source>
</evidence>
<dbReference type="PROSITE" id="PS50850">
    <property type="entry name" value="MFS"/>
    <property type="match status" value="1"/>
</dbReference>
<comment type="subcellular location">
    <subcellularLocation>
        <location evidence="1">Membrane</location>
        <topology evidence="1">Multi-pass membrane protein</topology>
    </subcellularLocation>
</comment>
<feature type="transmembrane region" description="Helical" evidence="7">
    <location>
        <begin position="167"/>
        <end position="188"/>
    </location>
</feature>
<feature type="transmembrane region" description="Helical" evidence="7">
    <location>
        <begin position="200"/>
        <end position="219"/>
    </location>
</feature>
<protein>
    <submittedName>
        <fullName evidence="9">Azr1p</fullName>
    </submittedName>
</protein>
<evidence type="ECO:0000313" key="9">
    <source>
        <dbReference type="EMBL" id="EHN02244.1"/>
    </source>
</evidence>
<feature type="transmembrane region" description="Helical" evidence="7">
    <location>
        <begin position="302"/>
        <end position="325"/>
    </location>
</feature>
<feature type="domain" description="Major facilitator superfamily (MFS) profile" evidence="8">
    <location>
        <begin position="78"/>
        <end position="617"/>
    </location>
</feature>
<dbReference type="FunFam" id="1.20.1250.20:FF:000373">
    <property type="entry name" value="Vacuolar basic amino acid transporter"/>
    <property type="match status" value="1"/>
</dbReference>
<keyword evidence="4 7" id="KW-1133">Transmembrane helix</keyword>
<dbReference type="OrthoDB" id="10021397at2759"/>
<dbReference type="HOGENOM" id="CLU_000960_22_1_1"/>
<organism evidence="9 10">
    <name type="scientific">Saccharomyces cerevisiae x Saccharomyces kudriavzevii (strain VIN7)</name>
    <name type="common">Yeast</name>
    <dbReference type="NCBI Taxonomy" id="1095631"/>
    <lineage>
        <taxon>Eukaryota</taxon>
        <taxon>Fungi</taxon>
        <taxon>Dikarya</taxon>
        <taxon>Ascomycota</taxon>
        <taxon>Saccharomycotina</taxon>
        <taxon>Saccharomycetes</taxon>
        <taxon>Saccharomycetales</taxon>
        <taxon>Saccharomycetaceae</taxon>
        <taxon>Saccharomyces</taxon>
    </lineage>
</organism>
<dbReference type="Pfam" id="PF07690">
    <property type="entry name" value="MFS_1"/>
    <property type="match status" value="1"/>
</dbReference>
<dbReference type="AlphaFoldDB" id="H0GVC8"/>
<feature type="transmembrane region" description="Helical" evidence="7">
    <location>
        <begin position="73"/>
        <end position="100"/>
    </location>
</feature>
<dbReference type="EMBL" id="AGVY01000231">
    <property type="protein sequence ID" value="EHN02244.1"/>
    <property type="molecule type" value="Genomic_DNA"/>
</dbReference>
<evidence type="ECO:0000313" key="10">
    <source>
        <dbReference type="Proteomes" id="UP000009009"/>
    </source>
</evidence>
<dbReference type="GO" id="GO:0005886">
    <property type="term" value="C:plasma membrane"/>
    <property type="evidence" value="ECO:0007669"/>
    <property type="project" value="TreeGrafter"/>
</dbReference>
<dbReference type="Gene3D" id="1.20.1250.20">
    <property type="entry name" value="MFS general substrate transporter like domains"/>
    <property type="match status" value="2"/>
</dbReference>
<feature type="transmembrane region" description="Helical" evidence="7">
    <location>
        <begin position="423"/>
        <end position="444"/>
    </location>
</feature>
<feature type="transmembrane region" description="Helical" evidence="7">
    <location>
        <begin position="382"/>
        <end position="403"/>
    </location>
</feature>
<feature type="transmembrane region" description="Helical" evidence="7">
    <location>
        <begin position="337"/>
        <end position="361"/>
    </location>
</feature>
<dbReference type="InterPro" id="IPR036259">
    <property type="entry name" value="MFS_trans_sf"/>
</dbReference>
<dbReference type="GO" id="GO:0022857">
    <property type="term" value="F:transmembrane transporter activity"/>
    <property type="evidence" value="ECO:0007669"/>
    <property type="project" value="InterPro"/>
</dbReference>
<accession>H0GVC8</accession>
<keyword evidence="5 7" id="KW-0472">Membrane</keyword>
<evidence type="ECO:0000256" key="4">
    <source>
        <dbReference type="ARBA" id="ARBA00022989"/>
    </source>
</evidence>
<evidence type="ECO:0000256" key="5">
    <source>
        <dbReference type="ARBA" id="ARBA00023136"/>
    </source>
</evidence>
<gene>
    <name evidence="9" type="ORF">VIN7_7362</name>
</gene>
<sequence length="642" mass="69917">MTDSRSTKGSAKACSMSDLSFKSEKEQNQQQKQQFAVSQVSMHTAAEQDAASVLENRNAKHSAKENSALPKGFVLYASLTALALSLFLAALDTMIVSTIIEEVAKQFGSYSEIGWLFTGYSLPNALLALIWGRIATPIGFKRTMLFAIVIFEVGSLVSALANSMNVLIGGRVIAGVGGCGIQSLSFVIGSNLVEESNRGVLIAILSCSFAIASVVGPFLGGVFTSRVTWRWCFYINLPIGGLTFFLFLMFCNPDPHTFQETVRNILRIPSQLIEFVRKVGHHLSKVKELGKRTSWKILLTELVFMYDIIEFVLCTAGFTSILLAFTFGGNRYPWDSAAIIVLFVIGVILVILAAVYDFFVFPKFDVVKTTPRYQPLMSWRNIKRPGIFTVNIALFLLCTGYISQFTYIVQYFQLIYNDSAWKAAVHLVACIIPTVITSVVCGVITDKTRRIKPIIVISSILGVVGAGLLTLLNNSASNSAHIGLLILPGIAFGGLMQSSMLASQIQLDKESPTFHSDFVSITTFSTFSKNLGQALGGVISNTVFSAAAVNKLHKSNIELPGGSTANNLVVYRQTHFDGSHSKLGNIISASLTDVFYTALGFYGLSFVFAVFASGKKVAVKPIRVKDDLENGEGINDKSKEKQ</sequence>
<comment type="caution">
    <text evidence="9">The sequence shown here is derived from an EMBL/GenBank/DDBJ whole genome shotgun (WGS) entry which is preliminary data.</text>
</comment>
<reference evidence="9 10" key="1">
    <citation type="journal article" date="2012" name="FEMS Yeast Res.">
        <title>The genome sequence of the wine yeast VIN7 reveals an allotriploid hybrid genome with Saccharomyces cerevisiae and Saccharomyces kudriavzevii origins.</title>
        <authorList>
            <person name="Borneman A.R."/>
            <person name="Desany B.A."/>
            <person name="Riches D."/>
            <person name="Affourtit J.P."/>
            <person name="Forgan A.H."/>
            <person name="Pretorius I.S."/>
            <person name="Egholm M."/>
            <person name="Chambers P.J."/>
        </authorList>
    </citation>
    <scope>NUCLEOTIDE SEQUENCE [LARGE SCALE GENOMIC DNA]</scope>
    <source>
        <strain evidence="9 10">VIN7</strain>
    </source>
</reference>
<evidence type="ECO:0000256" key="7">
    <source>
        <dbReference type="SAM" id="Phobius"/>
    </source>
</evidence>
<feature type="region of interest" description="Disordered" evidence="6">
    <location>
        <begin position="1"/>
        <end position="36"/>
    </location>
</feature>
<keyword evidence="10" id="KW-1185">Reference proteome</keyword>
<dbReference type="PhylomeDB" id="H0GVC8"/>
<feature type="transmembrane region" description="Helical" evidence="7">
    <location>
        <begin position="112"/>
        <end position="131"/>
    </location>
</feature>
<proteinExistence type="inferred from homology"/>
<dbReference type="SUPFAM" id="SSF103473">
    <property type="entry name" value="MFS general substrate transporter"/>
    <property type="match status" value="2"/>
</dbReference>
<dbReference type="PANTHER" id="PTHR23501:SF198">
    <property type="entry name" value="AZOLE RESISTANCE PROTEIN 1-RELATED"/>
    <property type="match status" value="1"/>
</dbReference>
<feature type="transmembrane region" description="Helical" evidence="7">
    <location>
        <begin position="451"/>
        <end position="472"/>
    </location>
</feature>
<evidence type="ECO:0000256" key="2">
    <source>
        <dbReference type="ARBA" id="ARBA00008335"/>
    </source>
</evidence>
<feature type="transmembrane region" description="Helical" evidence="7">
    <location>
        <begin position="594"/>
        <end position="614"/>
    </location>
</feature>
<evidence type="ECO:0000256" key="1">
    <source>
        <dbReference type="ARBA" id="ARBA00004141"/>
    </source>
</evidence>
<dbReference type="InterPro" id="IPR020846">
    <property type="entry name" value="MFS_dom"/>
</dbReference>
<keyword evidence="3 7" id="KW-0812">Transmembrane</keyword>
<feature type="transmembrane region" description="Helical" evidence="7">
    <location>
        <begin position="143"/>
        <end position="161"/>
    </location>
</feature>
<evidence type="ECO:0000256" key="3">
    <source>
        <dbReference type="ARBA" id="ARBA00022692"/>
    </source>
</evidence>
<dbReference type="PANTHER" id="PTHR23501">
    <property type="entry name" value="MAJOR FACILITATOR SUPERFAMILY"/>
    <property type="match status" value="1"/>
</dbReference>
<evidence type="ECO:0000259" key="8">
    <source>
        <dbReference type="PROSITE" id="PS50850"/>
    </source>
</evidence>
<dbReference type="CDD" id="cd17502">
    <property type="entry name" value="MFS_Azr1_MDR_like"/>
    <property type="match status" value="1"/>
</dbReference>